<dbReference type="AlphaFoldDB" id="A0A9Q3E583"/>
<dbReference type="InterPro" id="IPR043502">
    <property type="entry name" value="DNA/RNA_pol_sf"/>
</dbReference>
<gene>
    <name evidence="1" type="ORF">O181_051202</name>
</gene>
<keyword evidence="2" id="KW-1185">Reference proteome</keyword>
<dbReference type="InterPro" id="IPR050951">
    <property type="entry name" value="Retrovirus_Pol_polyprotein"/>
</dbReference>
<evidence type="ECO:0000313" key="2">
    <source>
        <dbReference type="Proteomes" id="UP000765509"/>
    </source>
</evidence>
<reference evidence="1" key="1">
    <citation type="submission" date="2021-03" db="EMBL/GenBank/DDBJ databases">
        <title>Draft genome sequence of rust myrtle Austropuccinia psidii MF-1, a brazilian biotype.</title>
        <authorList>
            <person name="Quecine M.C."/>
            <person name="Pachon D.M.R."/>
            <person name="Bonatelli M.L."/>
            <person name="Correr F.H."/>
            <person name="Franceschini L.M."/>
            <person name="Leite T.F."/>
            <person name="Margarido G.R.A."/>
            <person name="Almeida C.A."/>
            <person name="Ferrarezi J.A."/>
            <person name="Labate C.A."/>
        </authorList>
    </citation>
    <scope>NUCLEOTIDE SEQUENCE</scope>
    <source>
        <strain evidence="1">MF-1</strain>
    </source>
</reference>
<dbReference type="PANTHER" id="PTHR37984:SF5">
    <property type="entry name" value="PROTEIN NYNRIN-LIKE"/>
    <property type="match status" value="1"/>
</dbReference>
<dbReference type="EMBL" id="AVOT02022210">
    <property type="protein sequence ID" value="MBW0511487.1"/>
    <property type="molecule type" value="Genomic_DNA"/>
</dbReference>
<dbReference type="Gene3D" id="3.10.10.10">
    <property type="entry name" value="HIV Type 1 Reverse Transcriptase, subunit A, domain 1"/>
    <property type="match status" value="1"/>
</dbReference>
<name>A0A9Q3E583_9BASI</name>
<dbReference type="Gene3D" id="3.30.70.270">
    <property type="match status" value="1"/>
</dbReference>
<proteinExistence type="predicted"/>
<accession>A0A9Q3E583</accession>
<evidence type="ECO:0000313" key="1">
    <source>
        <dbReference type="EMBL" id="MBW0511487.1"/>
    </source>
</evidence>
<dbReference type="Proteomes" id="UP000765509">
    <property type="component" value="Unassembled WGS sequence"/>
</dbReference>
<sequence>MGQALLKEVPKLKEWPHFSGEGKSDHMEFIRGIDMLKEDFELPDRLVTARFNTLFTKSAHIWYIKLRQAHGHLSWNWWKTQIINKLANGAWRFKVETAFKSSKFNADKEKALPWTTEQSSAEDIINILKEVTIRTRIGSSRVNLKTRFNTHWKDYVDKKSKENSNNAKYKSADIIRKCHICQSTTHLANTCPKRGKIDETYIEKEPDVEKEDNIIEENSDDKSSIFSEYSKDIENINATFDIMESYSHLLQLSNGKLDLSKIQDAQPMKTKPNRGKGYTACNSCITEVVIDNKPTQPLLHPGAYCSCVGKSFFKTCVPNFEDQLLLIDGIKFNSATPVSLELEIFKSEQLNEAEVSLHLTDNRENELSSLLYNHRKAFASDKSALGAIIGHEADIILNIEICYPPLLRRPAYPASPKSRGALEIHIKELLDIGVIRKVGHKKEVEITTPVIVTWHNGKSRMVGDSRASNTYTVPDRYPIPKIQISLTQRSQEVYITTMDALKGFHQNVVTPRERKYLRVIVHCG</sequence>
<organism evidence="1 2">
    <name type="scientific">Austropuccinia psidii MF-1</name>
    <dbReference type="NCBI Taxonomy" id="1389203"/>
    <lineage>
        <taxon>Eukaryota</taxon>
        <taxon>Fungi</taxon>
        <taxon>Dikarya</taxon>
        <taxon>Basidiomycota</taxon>
        <taxon>Pucciniomycotina</taxon>
        <taxon>Pucciniomycetes</taxon>
        <taxon>Pucciniales</taxon>
        <taxon>Sphaerophragmiaceae</taxon>
        <taxon>Austropuccinia</taxon>
    </lineage>
</organism>
<protein>
    <submittedName>
        <fullName evidence="1">Uncharacterized protein</fullName>
    </submittedName>
</protein>
<dbReference type="PANTHER" id="PTHR37984">
    <property type="entry name" value="PROTEIN CBG26694"/>
    <property type="match status" value="1"/>
</dbReference>
<dbReference type="InterPro" id="IPR043128">
    <property type="entry name" value="Rev_trsase/Diguanyl_cyclase"/>
</dbReference>
<dbReference type="SUPFAM" id="SSF56672">
    <property type="entry name" value="DNA/RNA polymerases"/>
    <property type="match status" value="1"/>
</dbReference>
<comment type="caution">
    <text evidence="1">The sequence shown here is derived from an EMBL/GenBank/DDBJ whole genome shotgun (WGS) entry which is preliminary data.</text>
</comment>